<dbReference type="InParanoid" id="C4JJD6"/>
<dbReference type="eggNOG" id="ENOG502SUK3">
    <property type="taxonomic scope" value="Eukaryota"/>
</dbReference>
<dbReference type="EMBL" id="CH476615">
    <property type="protein sequence ID" value="EEP76894.1"/>
    <property type="molecule type" value="Genomic_DNA"/>
</dbReference>
<dbReference type="GeneID" id="8443796"/>
<dbReference type="VEuPathDB" id="FungiDB:UREG_01743"/>
<gene>
    <name evidence="1" type="ORF">UREG_01743</name>
</gene>
<evidence type="ECO:0000313" key="1">
    <source>
        <dbReference type="EMBL" id="EEP76894.1"/>
    </source>
</evidence>
<dbReference type="AlphaFoldDB" id="C4JJD6"/>
<sequence length="317" mass="35241">MDQSCMTLSSTQLLPNEMESNKPYRQTTSALGTTLLYCLDWEEQEHLTLHVMTGDTTGWSGDVGAQQLFNTISHAILSAHQETHFTYENVDESVGPLVLTSLDQTPAIEAACPRLSYNSATKTFDVYVMPTFTHNCHQAWLNEEVPQMSDSRFKTPAERSLLNRSTGTSQYAASQKQPDMSIVPVGQDLPSVAIESGWSEKFAKLHRDKRLWLVGGAGQVQLVLLVKWTKMPGNRVKGVIESWDLDPAGNERLLQEEIIYPRSQAGSVNQVIRIARGQLFGTRLPAGQDPNDNYGLFVSNLRNISSFSLQFDGFSPA</sequence>
<organism evidence="1 2">
    <name type="scientific">Uncinocarpus reesii (strain UAMH 1704)</name>
    <dbReference type="NCBI Taxonomy" id="336963"/>
    <lineage>
        <taxon>Eukaryota</taxon>
        <taxon>Fungi</taxon>
        <taxon>Dikarya</taxon>
        <taxon>Ascomycota</taxon>
        <taxon>Pezizomycotina</taxon>
        <taxon>Eurotiomycetes</taxon>
        <taxon>Eurotiomycetidae</taxon>
        <taxon>Onygenales</taxon>
        <taxon>Onygenaceae</taxon>
        <taxon>Uncinocarpus</taxon>
    </lineage>
</organism>
<dbReference type="OMA" id="DSHQTWI"/>
<dbReference type="Proteomes" id="UP000002058">
    <property type="component" value="Unassembled WGS sequence"/>
</dbReference>
<evidence type="ECO:0000313" key="2">
    <source>
        <dbReference type="Proteomes" id="UP000002058"/>
    </source>
</evidence>
<dbReference type="RefSeq" id="XP_002542227.1">
    <property type="nucleotide sequence ID" value="XM_002542181.1"/>
</dbReference>
<accession>C4JJD6</accession>
<reference evidence="2" key="1">
    <citation type="journal article" date="2009" name="Genome Res.">
        <title>Comparative genomic analyses of the human fungal pathogens Coccidioides and their relatives.</title>
        <authorList>
            <person name="Sharpton T.J."/>
            <person name="Stajich J.E."/>
            <person name="Rounsley S.D."/>
            <person name="Gardner M.J."/>
            <person name="Wortman J.R."/>
            <person name="Jordar V.S."/>
            <person name="Maiti R."/>
            <person name="Kodira C.D."/>
            <person name="Neafsey D.E."/>
            <person name="Zeng Q."/>
            <person name="Hung C.-Y."/>
            <person name="McMahan C."/>
            <person name="Muszewska A."/>
            <person name="Grynberg M."/>
            <person name="Mandel M.A."/>
            <person name="Kellner E.M."/>
            <person name="Barker B.M."/>
            <person name="Galgiani J.N."/>
            <person name="Orbach M.J."/>
            <person name="Kirkland T.N."/>
            <person name="Cole G.T."/>
            <person name="Henn M.R."/>
            <person name="Birren B.W."/>
            <person name="Taylor J.W."/>
        </authorList>
    </citation>
    <scope>NUCLEOTIDE SEQUENCE [LARGE SCALE GENOMIC DNA]</scope>
    <source>
        <strain evidence="2">UAMH 1704</strain>
    </source>
</reference>
<dbReference type="KEGG" id="ure:UREG_01743"/>
<name>C4JJD6_UNCRE</name>
<dbReference type="HOGENOM" id="CLU_062454_1_0_1"/>
<proteinExistence type="predicted"/>
<protein>
    <submittedName>
        <fullName evidence="1">Uncharacterized protein</fullName>
    </submittedName>
</protein>
<dbReference type="OrthoDB" id="76567at2759"/>
<keyword evidence="2" id="KW-1185">Reference proteome</keyword>